<reference evidence="1 2" key="1">
    <citation type="submission" date="2017-08" db="EMBL/GenBank/DDBJ databases">
        <title>Complete genome sequence of Gluconacetobacter saccharivorans CV1 isolated from Fermented Vinegar.</title>
        <authorList>
            <person name="Kim S.-Y."/>
        </authorList>
    </citation>
    <scope>NUCLEOTIDE SEQUENCE [LARGE SCALE GENOMIC DNA]</scope>
    <source>
        <strain evidence="1 2">CV1</strain>
    </source>
</reference>
<name>A0A347W9Y4_9PROT</name>
<dbReference type="EMBL" id="CP023036">
    <property type="protein sequence ID" value="AXY21677.1"/>
    <property type="molecule type" value="Genomic_DNA"/>
</dbReference>
<dbReference type="OrthoDB" id="7284704at2"/>
<dbReference type="RefSeq" id="WP_102325143.1">
    <property type="nucleotide sequence ID" value="NZ_CP023036.1"/>
</dbReference>
<accession>A0A347W9Y4</accession>
<proteinExistence type="predicted"/>
<dbReference type="GeneID" id="98314076"/>
<dbReference type="AlphaFoldDB" id="A0A347W9Y4"/>
<dbReference type="Proteomes" id="UP000264120">
    <property type="component" value="Chromosome"/>
</dbReference>
<organism evidence="1 2">
    <name type="scientific">Komagataeibacter saccharivorans</name>
    <dbReference type="NCBI Taxonomy" id="265959"/>
    <lineage>
        <taxon>Bacteria</taxon>
        <taxon>Pseudomonadati</taxon>
        <taxon>Pseudomonadota</taxon>
        <taxon>Alphaproteobacteria</taxon>
        <taxon>Acetobacterales</taxon>
        <taxon>Acetobacteraceae</taxon>
        <taxon>Komagataeibacter</taxon>
    </lineage>
</organism>
<gene>
    <name evidence="1" type="ORF">CD178_00877</name>
</gene>
<evidence type="ECO:0000313" key="1">
    <source>
        <dbReference type="EMBL" id="AXY21677.1"/>
    </source>
</evidence>
<protein>
    <submittedName>
        <fullName evidence="1">Uncharacterized protein</fullName>
    </submittedName>
</protein>
<sequence>MTADGRIPLEFVTAIPVPRSDTLLVVGDGRTPPAVGAWADVAVINAVTSPFAHVAGCLCCTGRGEGIAAALGDIFRRRATGGVKWFTRIIVLPPTGQEAAWRAALAGDVLASARFAICPPGPA</sequence>
<evidence type="ECO:0000313" key="2">
    <source>
        <dbReference type="Proteomes" id="UP000264120"/>
    </source>
</evidence>
<keyword evidence="2" id="KW-1185">Reference proteome</keyword>
<dbReference type="KEGG" id="ksc:CD178_00877"/>